<accession>R7QDS7</accession>
<keyword evidence="2" id="KW-1185">Reference proteome</keyword>
<dbReference type="AlphaFoldDB" id="R7QDS7"/>
<protein>
    <submittedName>
        <fullName evidence="1">Uncharacterized protein</fullName>
    </submittedName>
</protein>
<dbReference type="Gramene" id="CDF36244">
    <property type="protein sequence ID" value="CDF36244"/>
    <property type="gene ID" value="CHC_T00004552001"/>
</dbReference>
<name>R7QDS7_CHOCR</name>
<evidence type="ECO:0000313" key="2">
    <source>
        <dbReference type="Proteomes" id="UP000012073"/>
    </source>
</evidence>
<dbReference type="RefSeq" id="XP_005716063.1">
    <property type="nucleotide sequence ID" value="XM_005716006.1"/>
</dbReference>
<organism evidence="1 2">
    <name type="scientific">Chondrus crispus</name>
    <name type="common">Carrageen Irish moss</name>
    <name type="synonym">Polymorpha crispa</name>
    <dbReference type="NCBI Taxonomy" id="2769"/>
    <lineage>
        <taxon>Eukaryota</taxon>
        <taxon>Rhodophyta</taxon>
        <taxon>Florideophyceae</taxon>
        <taxon>Rhodymeniophycidae</taxon>
        <taxon>Gigartinales</taxon>
        <taxon>Gigartinaceae</taxon>
        <taxon>Chondrus</taxon>
    </lineage>
</organism>
<sequence>MGAKLYHTAHTVLNSTKGYRTNCKKINQDCSQMPELLPAASMMTTDDWAGSDKCCHLWYFTEIRR</sequence>
<proteinExistence type="predicted"/>
<evidence type="ECO:0000313" key="1">
    <source>
        <dbReference type="EMBL" id="CDF36244.1"/>
    </source>
</evidence>
<dbReference type="GeneID" id="17323780"/>
<gene>
    <name evidence="1" type="ORF">CHC_T00004552001</name>
</gene>
<dbReference type="Proteomes" id="UP000012073">
    <property type="component" value="Unassembled WGS sequence"/>
</dbReference>
<dbReference type="KEGG" id="ccp:CHC_T00004552001"/>
<dbReference type="EMBL" id="HG001768">
    <property type="protein sequence ID" value="CDF36244.1"/>
    <property type="molecule type" value="Genomic_DNA"/>
</dbReference>
<reference evidence="2" key="1">
    <citation type="journal article" date="2013" name="Proc. Natl. Acad. Sci. U.S.A.">
        <title>Genome structure and metabolic features in the red seaweed Chondrus crispus shed light on evolution of the Archaeplastida.</title>
        <authorList>
            <person name="Collen J."/>
            <person name="Porcel B."/>
            <person name="Carre W."/>
            <person name="Ball S.G."/>
            <person name="Chaparro C."/>
            <person name="Tonon T."/>
            <person name="Barbeyron T."/>
            <person name="Michel G."/>
            <person name="Noel B."/>
            <person name="Valentin K."/>
            <person name="Elias M."/>
            <person name="Artiguenave F."/>
            <person name="Arun A."/>
            <person name="Aury J.M."/>
            <person name="Barbosa-Neto J.F."/>
            <person name="Bothwell J.H."/>
            <person name="Bouget F.Y."/>
            <person name="Brillet L."/>
            <person name="Cabello-Hurtado F."/>
            <person name="Capella-Gutierrez S."/>
            <person name="Charrier B."/>
            <person name="Cladiere L."/>
            <person name="Cock J.M."/>
            <person name="Coelho S.M."/>
            <person name="Colleoni C."/>
            <person name="Czjzek M."/>
            <person name="Da Silva C."/>
            <person name="Delage L."/>
            <person name="Denoeud F."/>
            <person name="Deschamps P."/>
            <person name="Dittami S.M."/>
            <person name="Gabaldon T."/>
            <person name="Gachon C.M."/>
            <person name="Groisillier A."/>
            <person name="Herve C."/>
            <person name="Jabbari K."/>
            <person name="Katinka M."/>
            <person name="Kloareg B."/>
            <person name="Kowalczyk N."/>
            <person name="Labadie K."/>
            <person name="Leblanc C."/>
            <person name="Lopez P.J."/>
            <person name="McLachlan D.H."/>
            <person name="Meslet-Cladiere L."/>
            <person name="Moustafa A."/>
            <person name="Nehr Z."/>
            <person name="Nyvall Collen P."/>
            <person name="Panaud O."/>
            <person name="Partensky F."/>
            <person name="Poulain J."/>
            <person name="Rensing S.A."/>
            <person name="Rousvoal S."/>
            <person name="Samson G."/>
            <person name="Symeonidi A."/>
            <person name="Weissenbach J."/>
            <person name="Zambounis A."/>
            <person name="Wincker P."/>
            <person name="Boyen C."/>
        </authorList>
    </citation>
    <scope>NUCLEOTIDE SEQUENCE [LARGE SCALE GENOMIC DNA]</scope>
    <source>
        <strain evidence="2">cv. Stackhouse</strain>
    </source>
</reference>